<proteinExistence type="predicted"/>
<evidence type="ECO:0000313" key="4">
    <source>
        <dbReference type="Proteomes" id="UP000752292"/>
    </source>
</evidence>
<feature type="transmembrane region" description="Helical" evidence="2">
    <location>
        <begin position="12"/>
        <end position="30"/>
    </location>
</feature>
<comment type="caution">
    <text evidence="3">The sequence shown here is derived from an EMBL/GenBank/DDBJ whole genome shotgun (WGS) entry which is preliminary data.</text>
</comment>
<dbReference type="EMBL" id="JACQRX010000004">
    <property type="protein sequence ID" value="MBI4250830.1"/>
    <property type="molecule type" value="Genomic_DNA"/>
</dbReference>
<dbReference type="Proteomes" id="UP000752292">
    <property type="component" value="Unassembled WGS sequence"/>
</dbReference>
<gene>
    <name evidence="3" type="ORF">HY618_00080</name>
</gene>
<protein>
    <submittedName>
        <fullName evidence="3">Uncharacterized protein</fullName>
    </submittedName>
</protein>
<evidence type="ECO:0000313" key="3">
    <source>
        <dbReference type="EMBL" id="MBI4250830.1"/>
    </source>
</evidence>
<keyword evidence="2" id="KW-1133">Transmembrane helix</keyword>
<reference evidence="3" key="1">
    <citation type="submission" date="2020-07" db="EMBL/GenBank/DDBJ databases">
        <title>Huge and variable diversity of episymbiotic CPR bacteria and DPANN archaea in groundwater ecosystems.</title>
        <authorList>
            <person name="He C.Y."/>
            <person name="Keren R."/>
            <person name="Whittaker M."/>
            <person name="Farag I.F."/>
            <person name="Doudna J."/>
            <person name="Cate J.H.D."/>
            <person name="Banfield J.F."/>
        </authorList>
    </citation>
    <scope>NUCLEOTIDE SEQUENCE</scope>
    <source>
        <strain evidence="3">NC_groundwater_1370_Ag_S-0.2um_69_93</strain>
    </source>
</reference>
<organism evidence="3 4">
    <name type="scientific">Tectimicrobiota bacterium</name>
    <dbReference type="NCBI Taxonomy" id="2528274"/>
    <lineage>
        <taxon>Bacteria</taxon>
        <taxon>Pseudomonadati</taxon>
        <taxon>Nitrospinota/Tectimicrobiota group</taxon>
        <taxon>Candidatus Tectimicrobiota</taxon>
    </lineage>
</organism>
<name>A0A932ZSR5_UNCTE</name>
<sequence>MAGYITEIRVTLEVFLTLGVLWWTIRIFALEASKKEGLKREEDAAQQQFEGLLASAKKLEEAAAKVRDKLIPSQLAVISQLQAQLANLEQNLETSQIQDKVRLYQEVKAFYTQDPAARYFRASDWVPQE</sequence>
<dbReference type="AlphaFoldDB" id="A0A932ZSR5"/>
<keyword evidence="2" id="KW-0812">Transmembrane</keyword>
<feature type="coiled-coil region" evidence="1">
    <location>
        <begin position="42"/>
        <end position="98"/>
    </location>
</feature>
<evidence type="ECO:0000256" key="1">
    <source>
        <dbReference type="SAM" id="Coils"/>
    </source>
</evidence>
<accession>A0A932ZSR5</accession>
<keyword evidence="2" id="KW-0472">Membrane</keyword>
<keyword evidence="1" id="KW-0175">Coiled coil</keyword>
<evidence type="ECO:0000256" key="2">
    <source>
        <dbReference type="SAM" id="Phobius"/>
    </source>
</evidence>